<evidence type="ECO:0000313" key="1">
    <source>
        <dbReference type="EMBL" id="KAA8500576.1"/>
    </source>
</evidence>
<dbReference type="OrthoDB" id="1827335at2"/>
<comment type="caution">
    <text evidence="1">The sequence shown here is derived from an EMBL/GenBank/DDBJ whole genome shotgun (WGS) entry which is preliminary data.</text>
</comment>
<dbReference type="RefSeq" id="WP_150311383.1">
    <property type="nucleotide sequence ID" value="NZ_VMSO01000021.1"/>
</dbReference>
<proteinExistence type="predicted"/>
<name>A0A5M9HYK1_9FIRM</name>
<organism evidence="1 2">
    <name type="scientific">Mediterraneibacter catenae</name>
    <dbReference type="NCBI Taxonomy" id="2594882"/>
    <lineage>
        <taxon>Bacteria</taxon>
        <taxon>Bacillati</taxon>
        <taxon>Bacillota</taxon>
        <taxon>Clostridia</taxon>
        <taxon>Lachnospirales</taxon>
        <taxon>Lachnospiraceae</taxon>
        <taxon>Mediterraneibacter</taxon>
    </lineage>
</organism>
<dbReference type="Proteomes" id="UP000322025">
    <property type="component" value="Unassembled WGS sequence"/>
</dbReference>
<accession>A0A5M9HYK1</accession>
<gene>
    <name evidence="1" type="ORF">FNY66_12650</name>
</gene>
<dbReference type="EMBL" id="VMSO01000021">
    <property type="protein sequence ID" value="KAA8500576.1"/>
    <property type="molecule type" value="Genomic_DNA"/>
</dbReference>
<dbReference type="AlphaFoldDB" id="A0A5M9HYK1"/>
<reference evidence="1" key="1">
    <citation type="submission" date="2019-07" db="EMBL/GenBank/DDBJ databases">
        <authorList>
            <person name="Wongkuna S."/>
            <person name="Scaria J."/>
        </authorList>
    </citation>
    <scope>NUCLEOTIDE SEQUENCE [LARGE SCALE GENOMIC DNA]</scope>
    <source>
        <strain evidence="1">SW178</strain>
    </source>
</reference>
<evidence type="ECO:0000313" key="2">
    <source>
        <dbReference type="Proteomes" id="UP000322025"/>
    </source>
</evidence>
<sequence length="288" mass="32447">MSKKAKLIVGIGVALLILIVLVAAGIRNHFMQDEPADKPKADSAYTMQAVYLKKEDGNNIFVELENDMPFTGKIPQEELYDENGEKITEQDLNNGDVLNIYGNGIMAQSYPGQYNGISKIERTEQENQEYIEEYSHFLDEFFVEKEPSQRPELNVCYTDDLAAVTVMIPEALGYTWTYEENGEGNTITTDAPHILQTNPTEVTKLSEPMKMELMFDVKPESVQILSWEDSLLGQYQDSADQIPDGTPVEIQENEEGNPEFTAQPGCVYLVQGQWENGTADYGFWTPSE</sequence>
<protein>
    <submittedName>
        <fullName evidence="1">Uncharacterized protein</fullName>
    </submittedName>
</protein>
<keyword evidence="2" id="KW-1185">Reference proteome</keyword>